<dbReference type="RefSeq" id="WP_147371571.1">
    <property type="nucleotide sequence ID" value="NZ_QWLA01000012.1"/>
</dbReference>
<reference evidence="1 2" key="1">
    <citation type="submission" date="2018-08" db="EMBL/GenBank/DDBJ databases">
        <title>Meiothermus roseus NBRC 110900 genome sequencing project.</title>
        <authorList>
            <person name="Da Costa M.S."/>
            <person name="Albuquerque L."/>
            <person name="Raposo P."/>
            <person name="Froufe H.J.C."/>
            <person name="Barroso C.S."/>
            <person name="Egas C."/>
        </authorList>
    </citation>
    <scope>NUCLEOTIDE SEQUENCE [LARGE SCALE GENOMIC DNA]</scope>
    <source>
        <strain evidence="1 2">NBRC 110900</strain>
    </source>
</reference>
<organism evidence="1 2">
    <name type="scientific">Calidithermus roseus</name>
    <dbReference type="NCBI Taxonomy" id="1644118"/>
    <lineage>
        <taxon>Bacteria</taxon>
        <taxon>Thermotogati</taxon>
        <taxon>Deinococcota</taxon>
        <taxon>Deinococci</taxon>
        <taxon>Thermales</taxon>
        <taxon>Thermaceae</taxon>
        <taxon>Calidithermus</taxon>
    </lineage>
</organism>
<dbReference type="AlphaFoldDB" id="A0A399EUC0"/>
<dbReference type="PROSITE" id="PS51257">
    <property type="entry name" value="PROKAR_LIPOPROTEIN"/>
    <property type="match status" value="1"/>
</dbReference>
<protein>
    <recommendedName>
        <fullName evidence="3">Lipoprotein</fullName>
    </recommendedName>
</protein>
<proteinExistence type="predicted"/>
<keyword evidence="2" id="KW-1185">Reference proteome</keyword>
<dbReference type="Proteomes" id="UP000265341">
    <property type="component" value="Unassembled WGS sequence"/>
</dbReference>
<evidence type="ECO:0000313" key="1">
    <source>
        <dbReference type="EMBL" id="RIH88214.1"/>
    </source>
</evidence>
<gene>
    <name evidence="1" type="ORF">Mrose_00943</name>
</gene>
<evidence type="ECO:0000313" key="2">
    <source>
        <dbReference type="Proteomes" id="UP000265341"/>
    </source>
</evidence>
<evidence type="ECO:0008006" key="3">
    <source>
        <dbReference type="Google" id="ProtNLM"/>
    </source>
</evidence>
<accession>A0A399EUC0</accession>
<dbReference type="EMBL" id="QWLA01000012">
    <property type="protein sequence ID" value="RIH88214.1"/>
    <property type="molecule type" value="Genomic_DNA"/>
</dbReference>
<name>A0A399EUC0_9DEIN</name>
<sequence>MKLDVWSFSGLLVLLAGCQPWVGSSFQLIYAPSGVCSALEFTDYSGLVSSITNPSGDELRVSKGQPVQLQAKSSTTYNVGYGPVIATATVELDLEFRCLPDKPPVRGRYRVNADKPSERLKVSENAATPSGLEIVFETYDP</sequence>
<comment type="caution">
    <text evidence="1">The sequence shown here is derived from an EMBL/GenBank/DDBJ whole genome shotgun (WGS) entry which is preliminary data.</text>
</comment>